<dbReference type="SUPFAM" id="SSF53335">
    <property type="entry name" value="S-adenosyl-L-methionine-dependent methyltransferases"/>
    <property type="match status" value="1"/>
</dbReference>
<comment type="caution">
    <text evidence="2">The sequence shown here is derived from an EMBL/GenBank/DDBJ whole genome shotgun (WGS) entry which is preliminary data.</text>
</comment>
<dbReference type="InterPro" id="IPR006342">
    <property type="entry name" value="FkbM_mtfrase"/>
</dbReference>
<dbReference type="EMBL" id="PDEQ01000011">
    <property type="protein sequence ID" value="PEN11213.1"/>
    <property type="molecule type" value="Genomic_DNA"/>
</dbReference>
<dbReference type="GO" id="GO:0032259">
    <property type="term" value="P:methylation"/>
    <property type="evidence" value="ECO:0007669"/>
    <property type="project" value="UniProtKB-KW"/>
</dbReference>
<protein>
    <submittedName>
        <fullName evidence="2">Methyltransferase</fullName>
    </submittedName>
</protein>
<sequence>MRQTTMSTVWKRLRDVSDTVTRIWNGSTFTIADGPGEGLRMDSSRSRVYQDGTAEMPVQRALMDVLRPGAVAYDIGANVGFFSLIAARAVGSSGRVYSFEPVPENARLIRRNASLNTFDHIQVVEGAVAEESGTITLTLAEHPGGATLAREELQPPPDAKGEITVRAVCLDEEVEAGRLPAPDVIKIDVEGAELVVLDSMSSILRTRRPILICEVDAAEEDTLRARQQAIQDRLVAAEYRVELLPQSYRNNAWCVEHLLAHPAGRS</sequence>
<dbReference type="Proteomes" id="UP000220102">
    <property type="component" value="Unassembled WGS sequence"/>
</dbReference>
<evidence type="ECO:0000313" key="2">
    <source>
        <dbReference type="EMBL" id="PEN11213.1"/>
    </source>
</evidence>
<dbReference type="PANTHER" id="PTHR34203">
    <property type="entry name" value="METHYLTRANSFERASE, FKBM FAMILY PROTEIN"/>
    <property type="match status" value="1"/>
</dbReference>
<dbReference type="PANTHER" id="PTHR34203:SF15">
    <property type="entry name" value="SLL1173 PROTEIN"/>
    <property type="match status" value="1"/>
</dbReference>
<dbReference type="InterPro" id="IPR052514">
    <property type="entry name" value="SAM-dependent_MTase"/>
</dbReference>
<dbReference type="Pfam" id="PF05050">
    <property type="entry name" value="Methyltransf_21"/>
    <property type="match status" value="1"/>
</dbReference>
<keyword evidence="2" id="KW-0808">Transferase</keyword>
<organism evidence="2 3">
    <name type="scientific">Longibacter salinarum</name>
    <dbReference type="NCBI Taxonomy" id="1850348"/>
    <lineage>
        <taxon>Bacteria</taxon>
        <taxon>Pseudomonadati</taxon>
        <taxon>Rhodothermota</taxon>
        <taxon>Rhodothermia</taxon>
        <taxon>Rhodothermales</taxon>
        <taxon>Salisaetaceae</taxon>
        <taxon>Longibacter</taxon>
    </lineage>
</organism>
<keyword evidence="3" id="KW-1185">Reference proteome</keyword>
<evidence type="ECO:0000313" key="3">
    <source>
        <dbReference type="Proteomes" id="UP000220102"/>
    </source>
</evidence>
<dbReference type="OrthoDB" id="9812600at2"/>
<dbReference type="NCBIfam" id="TIGR01444">
    <property type="entry name" value="fkbM_fam"/>
    <property type="match status" value="1"/>
</dbReference>
<keyword evidence="2" id="KW-0489">Methyltransferase</keyword>
<gene>
    <name evidence="2" type="ORF">CRI94_16660</name>
</gene>
<feature type="domain" description="Methyltransferase FkbM" evidence="1">
    <location>
        <begin position="74"/>
        <end position="221"/>
    </location>
</feature>
<reference evidence="2 3" key="1">
    <citation type="submission" date="2017-10" db="EMBL/GenBank/DDBJ databases">
        <title>Draft genome of Longibacter Salinarum.</title>
        <authorList>
            <person name="Goh K.M."/>
            <person name="Shamsir M.S."/>
            <person name="Lim S.W."/>
        </authorList>
    </citation>
    <scope>NUCLEOTIDE SEQUENCE [LARGE SCALE GENOMIC DNA]</scope>
    <source>
        <strain evidence="2 3">KCTC 52045</strain>
    </source>
</reference>
<dbReference type="GO" id="GO:0008168">
    <property type="term" value="F:methyltransferase activity"/>
    <property type="evidence" value="ECO:0007669"/>
    <property type="project" value="UniProtKB-KW"/>
</dbReference>
<dbReference type="AlphaFoldDB" id="A0A2A8CU00"/>
<dbReference type="Gene3D" id="3.40.50.150">
    <property type="entry name" value="Vaccinia Virus protein VP39"/>
    <property type="match status" value="1"/>
</dbReference>
<evidence type="ECO:0000259" key="1">
    <source>
        <dbReference type="Pfam" id="PF05050"/>
    </source>
</evidence>
<dbReference type="RefSeq" id="WP_098078829.1">
    <property type="nucleotide sequence ID" value="NZ_PDEQ01000011.1"/>
</dbReference>
<name>A0A2A8CU00_9BACT</name>
<dbReference type="InterPro" id="IPR029063">
    <property type="entry name" value="SAM-dependent_MTases_sf"/>
</dbReference>
<accession>A0A2A8CU00</accession>
<proteinExistence type="predicted"/>